<gene>
    <name evidence="1" type="ORF">GCM10017600_12810</name>
</gene>
<evidence type="ECO:0000313" key="2">
    <source>
        <dbReference type="Proteomes" id="UP001143474"/>
    </source>
</evidence>
<dbReference type="AlphaFoldDB" id="A0A9W6HX12"/>
<dbReference type="Pfam" id="PF04339">
    <property type="entry name" value="FemAB_like"/>
    <property type="match status" value="1"/>
</dbReference>
<dbReference type="RefSeq" id="WP_271216411.1">
    <property type="nucleotide sequence ID" value="NZ_BAAAVD010000024.1"/>
</dbReference>
<reference evidence="1" key="2">
    <citation type="submission" date="2023-01" db="EMBL/GenBank/DDBJ databases">
        <authorList>
            <person name="Sun Q."/>
            <person name="Evtushenko L."/>
        </authorList>
    </citation>
    <scope>NUCLEOTIDE SEQUENCE</scope>
    <source>
        <strain evidence="1">VKM Ac-2007</strain>
    </source>
</reference>
<name>A0A9W6HX12_9ACTN</name>
<protein>
    <recommendedName>
        <fullName evidence="3">GNAT family N-acetyltransferase</fullName>
    </recommendedName>
</protein>
<accession>A0A9W6HX12</accession>
<organism evidence="1 2">
    <name type="scientific">Streptosporangium carneum</name>
    <dbReference type="NCBI Taxonomy" id="47481"/>
    <lineage>
        <taxon>Bacteria</taxon>
        <taxon>Bacillati</taxon>
        <taxon>Actinomycetota</taxon>
        <taxon>Actinomycetes</taxon>
        <taxon>Streptosporangiales</taxon>
        <taxon>Streptosporangiaceae</taxon>
        <taxon>Streptosporangium</taxon>
    </lineage>
</organism>
<reference evidence="1" key="1">
    <citation type="journal article" date="2014" name="Int. J. Syst. Evol. Microbiol.">
        <title>Complete genome sequence of Corynebacterium casei LMG S-19264T (=DSM 44701T), isolated from a smear-ripened cheese.</title>
        <authorList>
            <consortium name="US DOE Joint Genome Institute (JGI-PGF)"/>
            <person name="Walter F."/>
            <person name="Albersmeier A."/>
            <person name="Kalinowski J."/>
            <person name="Ruckert C."/>
        </authorList>
    </citation>
    <scope>NUCLEOTIDE SEQUENCE</scope>
    <source>
        <strain evidence="1">VKM Ac-2007</strain>
    </source>
</reference>
<dbReference type="Proteomes" id="UP001143474">
    <property type="component" value="Unassembled WGS sequence"/>
</dbReference>
<proteinExistence type="predicted"/>
<evidence type="ECO:0008006" key="3">
    <source>
        <dbReference type="Google" id="ProtNLM"/>
    </source>
</evidence>
<sequence length="356" mass="38333">MKTTGITTRRVTLDDPVAALDWAAAVEGGPPQLSVRWLVCHGAGFDRPCEYAIAYAEGRPVAVAVFHLRFDTDHHTKYRLSNHVGAAVPDPPFEGAGDLLGEPSVVVVAPSSYVSGLHVAAGVGRRTAGAAVGALLRAIGQVAVDSGASSLFLPHLPDPAPDWLVEGISGPSHLFPMGASAYLDLGGTSTFGEYLSGFTAKRRREVLRERRAFAEAGLRVETSPVVPVSADVVRRQINHYRRYGLVSTEERILGQFRSLQKEYEGRLVFLTAVRGDSGVVGHVLAIQEADWLVPKLAGFEGREGFAYFEATYYAMIEWALKGPRCTLIDYGGAAVDAKVRRGCRVRPLQGALLPAR</sequence>
<keyword evidence="2" id="KW-1185">Reference proteome</keyword>
<dbReference type="SUPFAM" id="SSF55729">
    <property type="entry name" value="Acyl-CoA N-acyltransferases (Nat)"/>
    <property type="match status" value="1"/>
</dbReference>
<dbReference type="InterPro" id="IPR016181">
    <property type="entry name" value="Acyl_CoA_acyltransferase"/>
</dbReference>
<dbReference type="InterPro" id="IPR007434">
    <property type="entry name" value="FemAB-like"/>
</dbReference>
<dbReference type="EMBL" id="BSEV01000002">
    <property type="protein sequence ID" value="GLK07876.1"/>
    <property type="molecule type" value="Genomic_DNA"/>
</dbReference>
<evidence type="ECO:0000313" key="1">
    <source>
        <dbReference type="EMBL" id="GLK07876.1"/>
    </source>
</evidence>
<comment type="caution">
    <text evidence="1">The sequence shown here is derived from an EMBL/GenBank/DDBJ whole genome shotgun (WGS) entry which is preliminary data.</text>
</comment>